<dbReference type="EMBL" id="VEPZ02001568">
    <property type="protein sequence ID" value="KAE8667732.1"/>
    <property type="molecule type" value="Genomic_DNA"/>
</dbReference>
<dbReference type="GO" id="GO:0004523">
    <property type="term" value="F:RNA-DNA hybrid ribonuclease activity"/>
    <property type="evidence" value="ECO:0007669"/>
    <property type="project" value="InterPro"/>
</dbReference>
<dbReference type="Pfam" id="PF13456">
    <property type="entry name" value="RVT_3"/>
    <property type="match status" value="1"/>
</dbReference>
<organism evidence="2 3">
    <name type="scientific">Hibiscus syriacus</name>
    <name type="common">Rose of Sharon</name>
    <dbReference type="NCBI Taxonomy" id="106335"/>
    <lineage>
        <taxon>Eukaryota</taxon>
        <taxon>Viridiplantae</taxon>
        <taxon>Streptophyta</taxon>
        <taxon>Embryophyta</taxon>
        <taxon>Tracheophyta</taxon>
        <taxon>Spermatophyta</taxon>
        <taxon>Magnoliopsida</taxon>
        <taxon>eudicotyledons</taxon>
        <taxon>Gunneridae</taxon>
        <taxon>Pentapetalae</taxon>
        <taxon>rosids</taxon>
        <taxon>malvids</taxon>
        <taxon>Malvales</taxon>
        <taxon>Malvaceae</taxon>
        <taxon>Malvoideae</taxon>
        <taxon>Hibiscus</taxon>
    </lineage>
</organism>
<dbReference type="InterPro" id="IPR012337">
    <property type="entry name" value="RNaseH-like_sf"/>
</dbReference>
<name>A0A6A2WZR0_HIBSY</name>
<dbReference type="Gene3D" id="3.30.420.10">
    <property type="entry name" value="Ribonuclease H-like superfamily/Ribonuclease H"/>
    <property type="match status" value="1"/>
</dbReference>
<gene>
    <name evidence="2" type="ORF">F3Y22_tig00112383pilonHSYRG00527</name>
</gene>
<dbReference type="InterPro" id="IPR044730">
    <property type="entry name" value="RNase_H-like_dom_plant"/>
</dbReference>
<dbReference type="Proteomes" id="UP000436088">
    <property type="component" value="Unassembled WGS sequence"/>
</dbReference>
<dbReference type="InterPro" id="IPR036397">
    <property type="entry name" value="RNaseH_sf"/>
</dbReference>
<dbReference type="GO" id="GO:0003676">
    <property type="term" value="F:nucleic acid binding"/>
    <property type="evidence" value="ECO:0007669"/>
    <property type="project" value="InterPro"/>
</dbReference>
<dbReference type="InterPro" id="IPR053151">
    <property type="entry name" value="RNase_H-like"/>
</dbReference>
<evidence type="ECO:0000313" key="2">
    <source>
        <dbReference type="EMBL" id="KAE8667732.1"/>
    </source>
</evidence>
<evidence type="ECO:0000313" key="3">
    <source>
        <dbReference type="Proteomes" id="UP000436088"/>
    </source>
</evidence>
<sequence>MFSSCYIFGGHCGCDSEQQWNLVNRFLQHCGCDSELWGVLDGLEIAWSLGANRICVETDNSEVARCLASPPPLHEPSIVRRIRSYLNRQWTVTVNSIPRTANNLADSLVNLGRKQPVGRTILAHPPAGTQRLLDSNITGLRRSSPY</sequence>
<dbReference type="PANTHER" id="PTHR47723">
    <property type="entry name" value="OS05G0353850 PROTEIN"/>
    <property type="match status" value="1"/>
</dbReference>
<dbReference type="PANTHER" id="PTHR47723:SF19">
    <property type="entry name" value="POLYNUCLEOTIDYL TRANSFERASE, RIBONUCLEASE H-LIKE SUPERFAMILY PROTEIN"/>
    <property type="match status" value="1"/>
</dbReference>
<reference evidence="2" key="1">
    <citation type="submission" date="2019-09" db="EMBL/GenBank/DDBJ databases">
        <title>Draft genome information of white flower Hibiscus syriacus.</title>
        <authorList>
            <person name="Kim Y.-M."/>
        </authorList>
    </citation>
    <scope>NUCLEOTIDE SEQUENCE [LARGE SCALE GENOMIC DNA]</scope>
    <source>
        <strain evidence="2">YM2019G1</strain>
    </source>
</reference>
<dbReference type="CDD" id="cd06222">
    <property type="entry name" value="RNase_H_like"/>
    <property type="match status" value="1"/>
</dbReference>
<keyword evidence="3" id="KW-1185">Reference proteome</keyword>
<accession>A0A6A2WZR0</accession>
<comment type="caution">
    <text evidence="2">The sequence shown here is derived from an EMBL/GenBank/DDBJ whole genome shotgun (WGS) entry which is preliminary data.</text>
</comment>
<proteinExistence type="predicted"/>
<feature type="domain" description="RNase H type-1" evidence="1">
    <location>
        <begin position="33"/>
        <end position="110"/>
    </location>
</feature>
<dbReference type="SUPFAM" id="SSF53098">
    <property type="entry name" value="Ribonuclease H-like"/>
    <property type="match status" value="1"/>
</dbReference>
<evidence type="ECO:0000259" key="1">
    <source>
        <dbReference type="Pfam" id="PF13456"/>
    </source>
</evidence>
<dbReference type="AlphaFoldDB" id="A0A6A2WZR0"/>
<protein>
    <recommendedName>
        <fullName evidence="1">RNase H type-1 domain-containing protein</fullName>
    </recommendedName>
</protein>
<dbReference type="InterPro" id="IPR002156">
    <property type="entry name" value="RNaseH_domain"/>
</dbReference>